<reference evidence="1" key="1">
    <citation type="submission" date="2023-06" db="EMBL/GenBank/DDBJ databases">
        <title>Genome-scale phylogeny and comparative genomics of the fungal order Sordariales.</title>
        <authorList>
            <consortium name="Lawrence Berkeley National Laboratory"/>
            <person name="Hensen N."/>
            <person name="Bonometti L."/>
            <person name="Westerberg I."/>
            <person name="Brannstrom I.O."/>
            <person name="Guillou S."/>
            <person name="Cros-Aarteil S."/>
            <person name="Calhoun S."/>
            <person name="Haridas S."/>
            <person name="Kuo A."/>
            <person name="Mondo S."/>
            <person name="Pangilinan J."/>
            <person name="Riley R."/>
            <person name="Labutti K."/>
            <person name="Andreopoulos B."/>
            <person name="Lipzen A."/>
            <person name="Chen C."/>
            <person name="Yanf M."/>
            <person name="Daum C."/>
            <person name="Ng V."/>
            <person name="Clum A."/>
            <person name="Steindorff A."/>
            <person name="Ohm R."/>
            <person name="Martin F."/>
            <person name="Silar P."/>
            <person name="Natvig D."/>
            <person name="Lalanne C."/>
            <person name="Gautier V."/>
            <person name="Ament-Velasquez S.L."/>
            <person name="Kruys A."/>
            <person name="Hutchinson M.I."/>
            <person name="Powell A.J."/>
            <person name="Barry K."/>
            <person name="Miller A.N."/>
            <person name="Grigoriev I.V."/>
            <person name="Debuchy R."/>
            <person name="Gladieux P."/>
            <person name="Thoren M.H."/>
            <person name="Johannesson H."/>
        </authorList>
    </citation>
    <scope>NUCLEOTIDE SEQUENCE</scope>
    <source>
        <strain evidence="1">CBS 606.72</strain>
    </source>
</reference>
<protein>
    <submittedName>
        <fullName evidence="1">Uncharacterized protein</fullName>
    </submittedName>
</protein>
<evidence type="ECO:0000313" key="1">
    <source>
        <dbReference type="EMBL" id="KAK0631764.1"/>
    </source>
</evidence>
<name>A0AA39XD65_9PEZI</name>
<proteinExistence type="predicted"/>
<dbReference type="Proteomes" id="UP001175000">
    <property type="component" value="Unassembled WGS sequence"/>
</dbReference>
<sequence>MRVQSHENLIRQVCRLVDPSLSFPLSLMPPKGVFREAIHKYSSTPSVPTTSRMLRPKKRPCLTPYEALRRHCSPRAAFLGRETTPDTWPPSWAARPPSTATLLPECHARFVSSLLSRSRPLPCPISKLAWPALLPGCLCRLDTTAPSVKIPLSGPRPAVKGSLRCHNARWREIRSYRHAVSLPRLDRPRVRRSPRDMSRLNPVASATTHILKQATTLLLLETSFLSRREGNSSRSRMGWILSEGPFFGECHPSLPTPESQPVS</sequence>
<keyword evidence="2" id="KW-1185">Reference proteome</keyword>
<comment type="caution">
    <text evidence="1">The sequence shown here is derived from an EMBL/GenBank/DDBJ whole genome shotgun (WGS) entry which is preliminary data.</text>
</comment>
<evidence type="ECO:0000313" key="2">
    <source>
        <dbReference type="Proteomes" id="UP001175000"/>
    </source>
</evidence>
<accession>A0AA39XD65</accession>
<dbReference type="AlphaFoldDB" id="A0AA39XD65"/>
<organism evidence="1 2">
    <name type="scientific">Immersiella caudata</name>
    <dbReference type="NCBI Taxonomy" id="314043"/>
    <lineage>
        <taxon>Eukaryota</taxon>
        <taxon>Fungi</taxon>
        <taxon>Dikarya</taxon>
        <taxon>Ascomycota</taxon>
        <taxon>Pezizomycotina</taxon>
        <taxon>Sordariomycetes</taxon>
        <taxon>Sordariomycetidae</taxon>
        <taxon>Sordariales</taxon>
        <taxon>Lasiosphaeriaceae</taxon>
        <taxon>Immersiella</taxon>
    </lineage>
</organism>
<dbReference type="EMBL" id="JAULSU010000001">
    <property type="protein sequence ID" value="KAK0631764.1"/>
    <property type="molecule type" value="Genomic_DNA"/>
</dbReference>
<gene>
    <name evidence="1" type="ORF">B0T14DRAFT_10350</name>
</gene>